<dbReference type="Proteomes" id="UP001285441">
    <property type="component" value="Unassembled WGS sequence"/>
</dbReference>
<evidence type="ECO:0000256" key="2">
    <source>
        <dbReference type="SAM" id="MobiDB-lite"/>
    </source>
</evidence>
<protein>
    <recommendedName>
        <fullName evidence="1">Nonsense-mediated mRNA decay factor</fullName>
    </recommendedName>
</protein>
<feature type="compositionally biased region" description="Low complexity" evidence="2">
    <location>
        <begin position="823"/>
        <end position="839"/>
    </location>
</feature>
<dbReference type="InterPro" id="IPR045153">
    <property type="entry name" value="Est1/Ebs1-like"/>
</dbReference>
<feature type="region of interest" description="Disordered" evidence="2">
    <location>
        <begin position="784"/>
        <end position="847"/>
    </location>
</feature>
<dbReference type="InterPro" id="IPR018834">
    <property type="entry name" value="DNA/RNA-bd_Est1-type"/>
</dbReference>
<dbReference type="GO" id="GO:0005634">
    <property type="term" value="C:nucleus"/>
    <property type="evidence" value="ECO:0007669"/>
    <property type="project" value="UniProtKB-SubCell"/>
</dbReference>
<feature type="domain" description="Telomerase activating protein Est1-like N-terminal" evidence="4">
    <location>
        <begin position="24"/>
        <end position="140"/>
    </location>
</feature>
<dbReference type="Pfam" id="PF10374">
    <property type="entry name" value="EST1"/>
    <property type="match status" value="1"/>
</dbReference>
<dbReference type="GO" id="GO:0000184">
    <property type="term" value="P:nuclear-transcribed mRNA catabolic process, nonsense-mediated decay"/>
    <property type="evidence" value="ECO:0007669"/>
    <property type="project" value="UniProtKB-KW"/>
</dbReference>
<evidence type="ECO:0000313" key="5">
    <source>
        <dbReference type="EMBL" id="KAK3375173.1"/>
    </source>
</evidence>
<evidence type="ECO:0000259" key="3">
    <source>
        <dbReference type="Pfam" id="PF10373"/>
    </source>
</evidence>
<dbReference type="AlphaFoldDB" id="A0AAE0KE67"/>
<name>A0AAE0KE67_9PEZI</name>
<feature type="region of interest" description="Disordered" evidence="2">
    <location>
        <begin position="701"/>
        <end position="735"/>
    </location>
</feature>
<keyword evidence="6" id="KW-1185">Reference proteome</keyword>
<comment type="caution">
    <text evidence="5">The sequence shown here is derived from an EMBL/GenBank/DDBJ whole genome shotgun (WGS) entry which is preliminary data.</text>
</comment>
<dbReference type="EMBL" id="JAULSW010000007">
    <property type="protein sequence ID" value="KAK3375173.1"/>
    <property type="molecule type" value="Genomic_DNA"/>
</dbReference>
<dbReference type="PANTHER" id="PTHR15696">
    <property type="entry name" value="SMG-7 SUPPRESSOR WITH MORPHOLOGICAL EFFECT ON GENITALIA PROTEIN 7"/>
    <property type="match status" value="1"/>
</dbReference>
<evidence type="ECO:0000259" key="4">
    <source>
        <dbReference type="Pfam" id="PF10374"/>
    </source>
</evidence>
<dbReference type="Pfam" id="PF10373">
    <property type="entry name" value="EST1_DNA_bind"/>
    <property type="match status" value="1"/>
</dbReference>
<evidence type="ECO:0000313" key="6">
    <source>
        <dbReference type="Proteomes" id="UP001285441"/>
    </source>
</evidence>
<feature type="domain" description="DNA/RNA-binding" evidence="3">
    <location>
        <begin position="152"/>
        <end position="434"/>
    </location>
</feature>
<dbReference type="SUPFAM" id="SSF48452">
    <property type="entry name" value="TPR-like"/>
    <property type="match status" value="1"/>
</dbReference>
<dbReference type="InterPro" id="IPR019458">
    <property type="entry name" value="Est1-like_N"/>
</dbReference>
<comment type="subcellular location">
    <subcellularLocation>
        <location evidence="1">Nucleus</location>
    </subcellularLocation>
</comment>
<feature type="region of interest" description="Disordered" evidence="2">
    <location>
        <begin position="870"/>
        <end position="910"/>
    </location>
</feature>
<reference evidence="5" key="2">
    <citation type="submission" date="2023-06" db="EMBL/GenBank/DDBJ databases">
        <authorList>
            <consortium name="Lawrence Berkeley National Laboratory"/>
            <person name="Haridas S."/>
            <person name="Hensen N."/>
            <person name="Bonometti L."/>
            <person name="Westerberg I."/>
            <person name="Brannstrom I.O."/>
            <person name="Guillou S."/>
            <person name="Cros-Aarteil S."/>
            <person name="Calhoun S."/>
            <person name="Kuo A."/>
            <person name="Mondo S."/>
            <person name="Pangilinan J."/>
            <person name="Riley R."/>
            <person name="LaButti K."/>
            <person name="Andreopoulos B."/>
            <person name="Lipzen A."/>
            <person name="Chen C."/>
            <person name="Yanf M."/>
            <person name="Daum C."/>
            <person name="Ng V."/>
            <person name="Clum A."/>
            <person name="Steindorff A."/>
            <person name="Ohm R."/>
            <person name="Martin F."/>
            <person name="Silar P."/>
            <person name="Natvig D."/>
            <person name="Lalanne C."/>
            <person name="Gautier V."/>
            <person name="Ament-velasquez S.L."/>
            <person name="Kruys A."/>
            <person name="Hutchinson M.I."/>
            <person name="Powell A.J."/>
            <person name="Barry K."/>
            <person name="Miller A.N."/>
            <person name="Grigoriev I.V."/>
            <person name="Debuchy R."/>
            <person name="Gladieux P."/>
            <person name="Thoren M.H."/>
            <person name="Johannesson H."/>
        </authorList>
    </citation>
    <scope>NUCLEOTIDE SEQUENCE</scope>
    <source>
        <strain evidence="5">CBS 232.78</strain>
    </source>
</reference>
<accession>A0AAE0KE67</accession>
<dbReference type="PANTHER" id="PTHR15696:SF36">
    <property type="entry name" value="NONSENSE-MEDIATED MRNA DECAY FACTOR"/>
    <property type="match status" value="1"/>
</dbReference>
<proteinExistence type="predicted"/>
<dbReference type="InterPro" id="IPR011990">
    <property type="entry name" value="TPR-like_helical_dom_sf"/>
</dbReference>
<reference evidence="5" key="1">
    <citation type="journal article" date="2023" name="Mol. Phylogenet. Evol.">
        <title>Genome-scale phylogeny and comparative genomics of the fungal order Sordariales.</title>
        <authorList>
            <person name="Hensen N."/>
            <person name="Bonometti L."/>
            <person name="Westerberg I."/>
            <person name="Brannstrom I.O."/>
            <person name="Guillou S."/>
            <person name="Cros-Aarteil S."/>
            <person name="Calhoun S."/>
            <person name="Haridas S."/>
            <person name="Kuo A."/>
            <person name="Mondo S."/>
            <person name="Pangilinan J."/>
            <person name="Riley R."/>
            <person name="LaButti K."/>
            <person name="Andreopoulos B."/>
            <person name="Lipzen A."/>
            <person name="Chen C."/>
            <person name="Yan M."/>
            <person name="Daum C."/>
            <person name="Ng V."/>
            <person name="Clum A."/>
            <person name="Steindorff A."/>
            <person name="Ohm R.A."/>
            <person name="Martin F."/>
            <person name="Silar P."/>
            <person name="Natvig D.O."/>
            <person name="Lalanne C."/>
            <person name="Gautier V."/>
            <person name="Ament-Velasquez S.L."/>
            <person name="Kruys A."/>
            <person name="Hutchinson M.I."/>
            <person name="Powell A.J."/>
            <person name="Barry K."/>
            <person name="Miller A.N."/>
            <person name="Grigoriev I.V."/>
            <person name="Debuchy R."/>
            <person name="Gladieux P."/>
            <person name="Hiltunen Thoren M."/>
            <person name="Johannesson H."/>
        </authorList>
    </citation>
    <scope>NUCLEOTIDE SEQUENCE</scope>
    <source>
        <strain evidence="5">CBS 232.78</strain>
    </source>
</reference>
<evidence type="ECO:0000256" key="1">
    <source>
        <dbReference type="RuleBase" id="RU369098"/>
    </source>
</evidence>
<feature type="compositionally biased region" description="Low complexity" evidence="2">
    <location>
        <begin position="711"/>
        <end position="721"/>
    </location>
</feature>
<feature type="compositionally biased region" description="Polar residues" evidence="2">
    <location>
        <begin position="796"/>
        <end position="822"/>
    </location>
</feature>
<feature type="compositionally biased region" description="Polar residues" evidence="2">
    <location>
        <begin position="870"/>
        <end position="880"/>
    </location>
</feature>
<organism evidence="5 6">
    <name type="scientific">Podospora didyma</name>
    <dbReference type="NCBI Taxonomy" id="330526"/>
    <lineage>
        <taxon>Eukaryota</taxon>
        <taxon>Fungi</taxon>
        <taxon>Dikarya</taxon>
        <taxon>Ascomycota</taxon>
        <taxon>Pezizomycotina</taxon>
        <taxon>Sordariomycetes</taxon>
        <taxon>Sordariomycetidae</taxon>
        <taxon>Sordariales</taxon>
        <taxon>Podosporaceae</taxon>
        <taxon>Podospora</taxon>
    </lineage>
</organism>
<dbReference type="Gene3D" id="1.25.40.10">
    <property type="entry name" value="Tetratricopeptide repeat domain"/>
    <property type="match status" value="1"/>
</dbReference>
<keyword evidence="1" id="KW-0866">Nonsense-mediated mRNA decay</keyword>
<sequence length="998" mass="109708">MEKYRLACIQTVWFDIRAATEKNAEDALWNTHSAVTRVYRKILEGLRNRDQVVLRRKIEKNYLNYLTVSQYFYKGYLQRVCARYDIKDLNRVARRAKLEDMPLPDDQKVDAAAANLEGLVTESCHKLLVCLGDLARYRTHLRSPKDQRWDTALMYYALANELVPESGYGHHQCGVIYLEIKNHLEVVYHLYRAMACDTPHPNASTNLEREFREVRGKKTAGAQGVNGALLSWFVKLHAFYYQGDEFTERKELEDEVDHRMAVAVKATTQTDVDMDLLKMVLINITAYVVGKDKIQVGWTETKSRSCQYILLMNIRTIHTLSRILREEIVYIVQGSTEASTGAEYQRCSLSKFTPVFSRVLPLLRAYMTWLCSYGHDLVEYQAHLEPQFGNMCRNLSQVLTLLFELLGKQKDLANTVPFRLPEDDETLGLKCLNGADVGEGCQLSVDPISYKPKPRAEDIPGATFTADDAAITRVMGIIVCALHLAQEDLKFPLVVNQTAQAVNAATFQFLEGGKRGQVAQVPAPQNIYTSGLDAQAAAPPTITNSLKSNPREILKMPASLSDSEEFSEDEEFIPTHAGGHEAGSAAIGVPASRSVNGTSQIAPTSEFSVDRMLYQILNDFLTPPENGPIAAPSETMAPPVRSGGSYNGMGSTTAGAGFGAPASISPKPGSATVKTFKTLPWEYFYTPAPVDAGLRTSVTGSASGGWGLDGSESSRPVSSGSAALRQEVTTPDDQFTLRSEAQVRSLYDNGPEQHQSLHQSVGSSDRFHEQMQNHNLRGIWPEVGETSAPHTRKPSNHSPSASWNNYRASNGSNQWLQSSGARPSTNSPFSSSMAFSATSTLPPVNSPRDLPANAFGNAYSAEHMAKTYSQPSSSAFSSHLTGPPNLSLPSRSRGGGVAAGNGKMHDPTAYARMQPSPAEYAGQYEVGHQYAIGQPAAATFASLQADEYSKQTLMNAWIDGNNPQPPVSATPLVPLLEVRQHNQDLASIEAHRHYLSKR</sequence>
<gene>
    <name evidence="5" type="ORF">B0H63DRAFT_269661</name>
</gene>
<keyword evidence="1" id="KW-0539">Nucleus</keyword>
<comment type="function">
    <text evidence="1">Plays a role in nonsense-mediated mRNA decay.</text>
</comment>